<evidence type="ECO:0000256" key="1">
    <source>
        <dbReference type="SAM" id="MobiDB-lite"/>
    </source>
</evidence>
<gene>
    <name evidence="2" type="ORF">ET475_05220</name>
</gene>
<reference evidence="2 3" key="1">
    <citation type="submission" date="2019-01" db="EMBL/GenBank/DDBJ databases">
        <title>Genome sequencing of strain DFW100M-13.</title>
        <authorList>
            <person name="Heo J."/>
            <person name="Kim S.-J."/>
            <person name="Kim J.-S."/>
            <person name="Hong S.-B."/>
            <person name="Kwon S.-W."/>
        </authorList>
    </citation>
    <scope>NUCLEOTIDE SEQUENCE [LARGE SCALE GENOMIC DNA]</scope>
    <source>
        <strain evidence="2 3">DFW100M-13</strain>
    </source>
</reference>
<evidence type="ECO:0000313" key="3">
    <source>
        <dbReference type="Proteomes" id="UP000293995"/>
    </source>
</evidence>
<sequence length="98" mass="10155">MAADAPTRTTHGWSSAASSSPGSSGSLALGLFYRDLKGISDAAKSSSDCTDLARVFGAEPDGVFLAAYHHFRHASPLTAGRHHVDLLEPGILGLPPLL</sequence>
<dbReference type="AlphaFoldDB" id="A0A4P6EBC1"/>
<keyword evidence="3" id="KW-1185">Reference proteome</keyword>
<evidence type="ECO:0000313" key="2">
    <source>
        <dbReference type="EMBL" id="QAY59452.1"/>
    </source>
</evidence>
<accession>A0A4P6EBC1</accession>
<dbReference type="EMBL" id="CP035494">
    <property type="protein sequence ID" value="QAY59452.1"/>
    <property type="molecule type" value="Genomic_DNA"/>
</dbReference>
<organism evidence="2 3">
    <name type="scientific">Microbacterium protaetiae</name>
    <dbReference type="NCBI Taxonomy" id="2509458"/>
    <lineage>
        <taxon>Bacteria</taxon>
        <taxon>Bacillati</taxon>
        <taxon>Actinomycetota</taxon>
        <taxon>Actinomycetes</taxon>
        <taxon>Micrococcales</taxon>
        <taxon>Microbacteriaceae</taxon>
        <taxon>Microbacterium</taxon>
    </lineage>
</organism>
<proteinExistence type="predicted"/>
<protein>
    <submittedName>
        <fullName evidence="2">Uncharacterized protein</fullName>
    </submittedName>
</protein>
<dbReference type="KEGG" id="mprt:ET475_05220"/>
<name>A0A4P6EBC1_9MICO</name>
<feature type="compositionally biased region" description="Low complexity" evidence="1">
    <location>
        <begin position="14"/>
        <end position="24"/>
    </location>
</feature>
<dbReference type="Proteomes" id="UP000293995">
    <property type="component" value="Chromosome"/>
</dbReference>
<feature type="region of interest" description="Disordered" evidence="1">
    <location>
        <begin position="1"/>
        <end position="24"/>
    </location>
</feature>
<dbReference type="RefSeq" id="WP_129386790.1">
    <property type="nucleotide sequence ID" value="NZ_CP035494.1"/>
</dbReference>